<dbReference type="GO" id="GO:0046872">
    <property type="term" value="F:metal ion binding"/>
    <property type="evidence" value="ECO:0007669"/>
    <property type="project" value="UniProtKB-KW"/>
</dbReference>
<dbReference type="InterPro" id="IPR014883">
    <property type="entry name" value="VRR_NUC"/>
</dbReference>
<evidence type="ECO:0000256" key="9">
    <source>
        <dbReference type="ARBA" id="ARBA00022842"/>
    </source>
</evidence>
<evidence type="ECO:0000256" key="10">
    <source>
        <dbReference type="ARBA" id="ARBA00023211"/>
    </source>
</evidence>
<keyword evidence="6" id="KW-0540">Nuclease</keyword>
<dbReference type="SMART" id="SM00990">
    <property type="entry name" value="VRR_NUC"/>
    <property type="match status" value="1"/>
</dbReference>
<dbReference type="Proteomes" id="UP000186895">
    <property type="component" value="Unassembled WGS sequence"/>
</dbReference>
<keyword evidence="7" id="KW-0479">Metal-binding</keyword>
<keyword evidence="9" id="KW-0460">Magnesium</keyword>
<evidence type="ECO:0000259" key="11">
    <source>
        <dbReference type="SMART" id="SM00990"/>
    </source>
</evidence>
<evidence type="ECO:0000256" key="2">
    <source>
        <dbReference type="ARBA" id="ARBA00001936"/>
    </source>
</evidence>
<evidence type="ECO:0000256" key="8">
    <source>
        <dbReference type="ARBA" id="ARBA00022801"/>
    </source>
</evidence>
<reference evidence="12 13" key="1">
    <citation type="submission" date="2017-01" db="EMBL/GenBank/DDBJ databases">
        <authorList>
            <person name="Mah S.A."/>
            <person name="Swanson W.J."/>
            <person name="Moy G.W."/>
            <person name="Vacquier V.D."/>
        </authorList>
    </citation>
    <scope>NUCLEOTIDE SEQUENCE [LARGE SCALE GENOMIC DNA]</scope>
    <source>
        <strain evidence="12 13">DSM 7027</strain>
    </source>
</reference>
<evidence type="ECO:0000313" key="13">
    <source>
        <dbReference type="Proteomes" id="UP000186895"/>
    </source>
</evidence>
<evidence type="ECO:0000256" key="4">
    <source>
        <dbReference type="ARBA" id="ARBA00005533"/>
    </source>
</evidence>
<keyword evidence="10" id="KW-0464">Manganese</keyword>
<dbReference type="EMBL" id="FTMN01000002">
    <property type="protein sequence ID" value="SIQ13342.1"/>
    <property type="molecule type" value="Genomic_DNA"/>
</dbReference>
<comment type="similarity">
    <text evidence="4">Belongs to the FAN1 family.</text>
</comment>
<evidence type="ECO:0000313" key="12">
    <source>
        <dbReference type="EMBL" id="SIQ13342.1"/>
    </source>
</evidence>
<protein>
    <recommendedName>
        <fullName evidence="5">phosphodiesterase I</fullName>
        <ecNumber evidence="5">3.1.4.1</ecNumber>
    </recommendedName>
</protein>
<keyword evidence="8" id="KW-0378">Hydrolase</keyword>
<comment type="cofactor">
    <cofactor evidence="2">
        <name>Mn(2+)</name>
        <dbReference type="ChEBI" id="CHEBI:29035"/>
    </cofactor>
</comment>
<organism evidence="12 13">
    <name type="scientific">Marinobacterium stanieri</name>
    <dbReference type="NCBI Taxonomy" id="49186"/>
    <lineage>
        <taxon>Bacteria</taxon>
        <taxon>Pseudomonadati</taxon>
        <taxon>Pseudomonadota</taxon>
        <taxon>Gammaproteobacteria</taxon>
        <taxon>Oceanospirillales</taxon>
        <taxon>Oceanospirillaceae</taxon>
        <taxon>Marinobacterium</taxon>
    </lineage>
</organism>
<dbReference type="InterPro" id="IPR033315">
    <property type="entry name" value="Fan1-like"/>
</dbReference>
<name>A0A1N6Q9Z9_9GAMM</name>
<dbReference type="EC" id="3.1.4.1" evidence="5"/>
<evidence type="ECO:0000256" key="3">
    <source>
        <dbReference type="ARBA" id="ARBA00001946"/>
    </source>
</evidence>
<evidence type="ECO:0000256" key="1">
    <source>
        <dbReference type="ARBA" id="ARBA00000983"/>
    </source>
</evidence>
<evidence type="ECO:0000256" key="5">
    <source>
        <dbReference type="ARBA" id="ARBA00012029"/>
    </source>
</evidence>
<comment type="cofactor">
    <cofactor evidence="3">
        <name>Mg(2+)</name>
        <dbReference type="ChEBI" id="CHEBI:18420"/>
    </cofactor>
</comment>
<dbReference type="AlphaFoldDB" id="A0A1N6Q9Z9"/>
<keyword evidence="13" id="KW-1185">Reference proteome</keyword>
<dbReference type="Pfam" id="PF18081">
    <property type="entry name" value="FANC_SAP"/>
    <property type="match status" value="1"/>
</dbReference>
<dbReference type="PANTHER" id="PTHR15749:SF4">
    <property type="entry name" value="FANCONI-ASSOCIATED NUCLEASE 1"/>
    <property type="match status" value="1"/>
</dbReference>
<dbReference type="InterPro" id="IPR049125">
    <property type="entry name" value="FAN1-like_WH"/>
</dbReference>
<dbReference type="Pfam" id="PF08774">
    <property type="entry name" value="VRR_NUC"/>
    <property type="match status" value="1"/>
</dbReference>
<comment type="catalytic activity">
    <reaction evidence="1">
        <text>Hydrolytically removes 5'-nucleotides successively from the 3'-hydroxy termini of 3'-hydroxy-terminated oligonucleotides.</text>
        <dbReference type="EC" id="3.1.4.1"/>
    </reaction>
</comment>
<dbReference type="STRING" id="49186.SAMN05421647_102364"/>
<dbReference type="InterPro" id="IPR040603">
    <property type="entry name" value="FAN1_SAP_bact"/>
</dbReference>
<dbReference type="GO" id="GO:0036297">
    <property type="term" value="P:interstrand cross-link repair"/>
    <property type="evidence" value="ECO:0007669"/>
    <property type="project" value="InterPro"/>
</dbReference>
<gene>
    <name evidence="12" type="ORF">SAMN05421647_102364</name>
</gene>
<dbReference type="eggNOG" id="COG2176">
    <property type="taxonomic scope" value="Bacteria"/>
</dbReference>
<feature type="domain" description="VRR-NUC" evidence="11">
    <location>
        <begin position="437"/>
        <end position="551"/>
    </location>
</feature>
<dbReference type="GO" id="GO:0003676">
    <property type="term" value="F:nucleic acid binding"/>
    <property type="evidence" value="ECO:0007669"/>
    <property type="project" value="InterPro"/>
</dbReference>
<dbReference type="Pfam" id="PF21315">
    <property type="entry name" value="FAN1_HTH"/>
    <property type="match status" value="1"/>
</dbReference>
<dbReference type="RefSeq" id="WP_076461783.1">
    <property type="nucleotide sequence ID" value="NZ_FTMN01000002.1"/>
</dbReference>
<evidence type="ECO:0000256" key="7">
    <source>
        <dbReference type="ARBA" id="ARBA00022723"/>
    </source>
</evidence>
<dbReference type="GO" id="GO:0004528">
    <property type="term" value="F:phosphodiesterase I activity"/>
    <property type="evidence" value="ECO:0007669"/>
    <property type="project" value="UniProtKB-EC"/>
</dbReference>
<proteinExistence type="inferred from homology"/>
<dbReference type="InterPro" id="IPR011856">
    <property type="entry name" value="tRNA_endonuc-like_dom_sf"/>
</dbReference>
<dbReference type="PANTHER" id="PTHR15749">
    <property type="entry name" value="FANCONI-ASSOCIATED NUCLEASE 1"/>
    <property type="match status" value="1"/>
</dbReference>
<dbReference type="Gene3D" id="3.40.1350.10">
    <property type="match status" value="1"/>
</dbReference>
<evidence type="ECO:0000256" key="6">
    <source>
        <dbReference type="ARBA" id="ARBA00022722"/>
    </source>
</evidence>
<accession>A0A1N6Q9Z9</accession>
<sequence>MPEPTSIQADLNDPLYYLRNAHTLINWVSQRHGDLLDQHECDQLQRFRSVPEPAQALLIRMVMRRGEYFRTDQLEYAELPDINRLLGLLADAELIQPDPQLNTNELGSLLRKAELWQLCATLAPDSPPSRSLRKQELQDWLSSHYEDRRLFSHWLPDAGFEVVALNISPLMQRLRLMFFGNLHQDWSEFVVTELGHQRYEPVPLDAGSRAFQQRDEVDAYLQLADLQQQLDSGADLTDLVSQLPHYCPNDWLEHRRRKLAFALGHAAERSGEVTLARQLYASNPHRDAQLRHLRLQELNDTPEDTFANAQQLLDEVKQPEARLRIERILQRTGKKAGHKVAGIKRPSLQEQTLILPADENLRVERLVIDALSDDHQQAWHVENRLFNGLFALLLWPALYSPEQGAFFHPFQAGPADLYRPDFFQRREALVEMQLAQLKTGEYRQTIVQYYRQKQGIRCSLIHWPSLPLELVTQALELIPAVHLEAVFRHLMLDLRHHRRGMPDLICFDTRQHEYRLIEVKGPGDRLQDHQRLWMEFFMRQGIPASLCLVEHH</sequence>